<keyword evidence="1" id="KW-0614">Plasmid</keyword>
<evidence type="ECO:0008006" key="3">
    <source>
        <dbReference type="Google" id="ProtNLM"/>
    </source>
</evidence>
<dbReference type="CDD" id="cd10928">
    <property type="entry name" value="CE4_u4"/>
    <property type="match status" value="1"/>
</dbReference>
<geneLocation type="plasmid" evidence="1 2">
    <name>pDSM109990_b</name>
</geneLocation>
<proteinExistence type="predicted"/>
<accession>A0ABY3ZT05</accession>
<evidence type="ECO:0000313" key="1">
    <source>
        <dbReference type="EMBL" id="UOA16796.1"/>
    </source>
</evidence>
<evidence type="ECO:0000313" key="2">
    <source>
        <dbReference type="Proteomes" id="UP000831019"/>
    </source>
</evidence>
<dbReference type="Proteomes" id="UP000831019">
    <property type="component" value="Plasmid pDSM109990_b"/>
</dbReference>
<sequence length="252" mass="29063">MATWAELDEELEKWASQGETPTFWWRDDDTEACTDDLDRLIALSERFDAPLHLAVIPVAIADDLADRLSMSPHVYSLQHGFAHKNHEPKGTRASEVGVMRDLTLIETDLREGWRRMQVAKLPNTLPVFVPPWNRIGEQVLPYLPQWGYTALSNFDARPHPEPVPGLQRFNGHIDPIRWKEGAKFAGEEKTLEQCVRHLRKRRLEDAYRDEPTGFVSHHLQTDEDTWSFTEALMSRLTQGAKTQWISLDCLIK</sequence>
<dbReference type="RefSeq" id="WP_243263562.1">
    <property type="nucleotide sequence ID" value="NZ_CP085146.1"/>
</dbReference>
<keyword evidence="2" id="KW-1185">Reference proteome</keyword>
<protein>
    <recommendedName>
        <fullName evidence="3">Polysaccharide deacetylase</fullName>
    </recommendedName>
</protein>
<organism evidence="1 2">
    <name type="scientific">Sulfitobacter dubius</name>
    <dbReference type="NCBI Taxonomy" id="218673"/>
    <lineage>
        <taxon>Bacteria</taxon>
        <taxon>Pseudomonadati</taxon>
        <taxon>Pseudomonadota</taxon>
        <taxon>Alphaproteobacteria</taxon>
        <taxon>Rhodobacterales</taxon>
        <taxon>Roseobacteraceae</taxon>
        <taxon>Sulfitobacter</taxon>
    </lineage>
</organism>
<dbReference type="InterPro" id="IPR049591">
    <property type="entry name" value="CE4_u4-like"/>
</dbReference>
<reference evidence="2" key="1">
    <citation type="journal article" date="2022" name="Microorganisms">
        <title>Beyond the ABCs#Discovery of Three New Plasmid Types in Rhodobacterales (RepQ, RepY, RepW).</title>
        <authorList>
            <person name="Freese H.M."/>
            <person name="Ringel V."/>
            <person name="Overmann J."/>
            <person name="Petersen J."/>
        </authorList>
    </citation>
    <scope>NUCLEOTIDE SEQUENCE [LARGE SCALE GENOMIC DNA]</scope>
    <source>
        <strain evidence="2">DSM 109990</strain>
        <plasmid evidence="2">pDSM109990_b</plasmid>
    </source>
</reference>
<dbReference type="EMBL" id="CP085146">
    <property type="protein sequence ID" value="UOA16796.1"/>
    <property type="molecule type" value="Genomic_DNA"/>
</dbReference>
<dbReference type="InterPro" id="IPR011330">
    <property type="entry name" value="Glyco_hydro/deAcase_b/a-brl"/>
</dbReference>
<dbReference type="SUPFAM" id="SSF88713">
    <property type="entry name" value="Glycoside hydrolase/deacetylase"/>
    <property type="match status" value="1"/>
</dbReference>
<gene>
    <name evidence="1" type="ORF">DSM109990_03682</name>
</gene>
<name>A0ABY3ZT05_9RHOB</name>